<dbReference type="Proteomes" id="UP001247620">
    <property type="component" value="Unassembled WGS sequence"/>
</dbReference>
<keyword evidence="1" id="KW-0732">Signal</keyword>
<protein>
    <submittedName>
        <fullName evidence="2">Uncharacterized protein</fullName>
    </submittedName>
</protein>
<keyword evidence="3" id="KW-1185">Reference proteome</keyword>
<accession>A0ABU1TC04</accession>
<evidence type="ECO:0000256" key="1">
    <source>
        <dbReference type="SAM" id="SignalP"/>
    </source>
</evidence>
<sequence>MKKIMIICSALMLFSLTTTRAQALLDKIDRANDKADRAGHTADKTKSTGDKILGFFGKKKNGSSSETKTTVKISGVDFATLRNINDKLQAAKGIESTKMKYGASGSSITLQHWGSTSDILKTLQKASPEVFAEKNIEGMDDGEISIKLK</sequence>
<reference evidence="2 3" key="1">
    <citation type="submission" date="2023-07" db="EMBL/GenBank/DDBJ databases">
        <title>Sorghum-associated microbial communities from plants grown in Nebraska, USA.</title>
        <authorList>
            <person name="Schachtman D."/>
        </authorList>
    </citation>
    <scope>NUCLEOTIDE SEQUENCE [LARGE SCALE GENOMIC DNA]</scope>
    <source>
        <strain evidence="2 3">3262</strain>
    </source>
</reference>
<dbReference type="EMBL" id="JAVDUU010000003">
    <property type="protein sequence ID" value="MDR6942924.1"/>
    <property type="molecule type" value="Genomic_DNA"/>
</dbReference>
<feature type="signal peptide" evidence="1">
    <location>
        <begin position="1"/>
        <end position="23"/>
    </location>
</feature>
<name>A0ABU1TC04_9SPHI</name>
<evidence type="ECO:0000313" key="2">
    <source>
        <dbReference type="EMBL" id="MDR6942924.1"/>
    </source>
</evidence>
<proteinExistence type="predicted"/>
<organism evidence="2 3">
    <name type="scientific">Mucilaginibacter pocheonensis</name>
    <dbReference type="NCBI Taxonomy" id="398050"/>
    <lineage>
        <taxon>Bacteria</taxon>
        <taxon>Pseudomonadati</taxon>
        <taxon>Bacteroidota</taxon>
        <taxon>Sphingobacteriia</taxon>
        <taxon>Sphingobacteriales</taxon>
        <taxon>Sphingobacteriaceae</taxon>
        <taxon>Mucilaginibacter</taxon>
    </lineage>
</organism>
<comment type="caution">
    <text evidence="2">The sequence shown here is derived from an EMBL/GenBank/DDBJ whole genome shotgun (WGS) entry which is preliminary data.</text>
</comment>
<gene>
    <name evidence="2" type="ORF">J2W55_002777</name>
</gene>
<feature type="chain" id="PRO_5046314492" evidence="1">
    <location>
        <begin position="24"/>
        <end position="149"/>
    </location>
</feature>
<evidence type="ECO:0000313" key="3">
    <source>
        <dbReference type="Proteomes" id="UP001247620"/>
    </source>
</evidence>
<dbReference type="RefSeq" id="WP_310096508.1">
    <property type="nucleotide sequence ID" value="NZ_JAVDUU010000003.1"/>
</dbReference>